<dbReference type="RefSeq" id="WP_095745625.1">
    <property type="nucleotide sequence ID" value="NZ_CP023284.1"/>
</dbReference>
<dbReference type="InterPro" id="IPR036249">
    <property type="entry name" value="Thioredoxin-like_sf"/>
</dbReference>
<dbReference type="AlphaFoldDB" id="A0A250DLG7"/>
<dbReference type="Gene3D" id="3.40.30.10">
    <property type="entry name" value="Glutaredoxin"/>
    <property type="match status" value="1"/>
</dbReference>
<dbReference type="CDD" id="cd00570">
    <property type="entry name" value="GST_N_family"/>
    <property type="match status" value="1"/>
</dbReference>
<dbReference type="InterPro" id="IPR036282">
    <property type="entry name" value="Glutathione-S-Trfase_C_sf"/>
</dbReference>
<organism evidence="2 3">
    <name type="scientific">Variovorax boronicumulans</name>
    <dbReference type="NCBI Taxonomy" id="436515"/>
    <lineage>
        <taxon>Bacteria</taxon>
        <taxon>Pseudomonadati</taxon>
        <taxon>Pseudomonadota</taxon>
        <taxon>Betaproteobacteria</taxon>
        <taxon>Burkholderiales</taxon>
        <taxon>Comamonadaceae</taxon>
        <taxon>Variovorax</taxon>
    </lineage>
</organism>
<dbReference type="GO" id="GO:0006749">
    <property type="term" value="P:glutathione metabolic process"/>
    <property type="evidence" value="ECO:0007669"/>
    <property type="project" value="TreeGrafter"/>
</dbReference>
<keyword evidence="2" id="KW-0808">Transferase</keyword>
<accession>A0A250DLG7</accession>
<dbReference type="InterPro" id="IPR004045">
    <property type="entry name" value="Glutathione_S-Trfase_N"/>
</dbReference>
<dbReference type="Proteomes" id="UP000217154">
    <property type="component" value="Chromosome"/>
</dbReference>
<dbReference type="CDD" id="cd03205">
    <property type="entry name" value="GST_C_6"/>
    <property type="match status" value="1"/>
</dbReference>
<dbReference type="PANTHER" id="PTHR42673:SF21">
    <property type="entry name" value="GLUTATHIONE S-TRANSFERASE YFCF"/>
    <property type="match status" value="1"/>
</dbReference>
<name>A0A250DLG7_9BURK</name>
<evidence type="ECO:0000313" key="2">
    <source>
        <dbReference type="EMBL" id="ATA55215.1"/>
    </source>
</evidence>
<protein>
    <submittedName>
        <fullName evidence="2">Glutathione S-transferase</fullName>
    </submittedName>
</protein>
<evidence type="ECO:0000259" key="1">
    <source>
        <dbReference type="PROSITE" id="PS50404"/>
    </source>
</evidence>
<dbReference type="GO" id="GO:0006559">
    <property type="term" value="P:L-phenylalanine catabolic process"/>
    <property type="evidence" value="ECO:0007669"/>
    <property type="project" value="TreeGrafter"/>
</dbReference>
<evidence type="ECO:0000313" key="3">
    <source>
        <dbReference type="Proteomes" id="UP000217154"/>
    </source>
</evidence>
<feature type="domain" description="GST N-terminal" evidence="1">
    <location>
        <begin position="1"/>
        <end position="78"/>
    </location>
</feature>
<dbReference type="EMBL" id="CP023284">
    <property type="protein sequence ID" value="ATA55215.1"/>
    <property type="molecule type" value="Genomic_DNA"/>
</dbReference>
<sequence>MQLVGMLDSPFVRRAAISLRLLGLAFEHRSISVFSNFEQFRAINPVVKAPTLVCDDGTVLMDSTLIIDHAQAVIGRSLWPTDPAGRLRDLRLTGLALAACEKTVQIVYERNLRPSEKQHQPWVDRVQGQLNTAYAEVERELAAAPLAAPAENTITQGGISAAVAWTFTQFILPDAVRPSDFPLLAAYTAQAEQLPVFVGAPLA</sequence>
<dbReference type="KEGG" id="vbo:CKY39_19840"/>
<dbReference type="PROSITE" id="PS50404">
    <property type="entry name" value="GST_NTER"/>
    <property type="match status" value="1"/>
</dbReference>
<reference evidence="2 3" key="1">
    <citation type="submission" date="2017-09" db="EMBL/GenBank/DDBJ databases">
        <title>The diverse metabolic capabilities of V. boronicumulans make it an excellent choice for continued studies on novel biodegradation.</title>
        <authorList>
            <person name="Sun S."/>
        </authorList>
    </citation>
    <scope>NUCLEOTIDE SEQUENCE [LARGE SCALE GENOMIC DNA]</scope>
    <source>
        <strain evidence="2 3">J1</strain>
    </source>
</reference>
<dbReference type="SUPFAM" id="SSF47616">
    <property type="entry name" value="GST C-terminal domain-like"/>
    <property type="match status" value="1"/>
</dbReference>
<dbReference type="Gene3D" id="1.20.1050.10">
    <property type="match status" value="1"/>
</dbReference>
<dbReference type="SUPFAM" id="SSF52833">
    <property type="entry name" value="Thioredoxin-like"/>
    <property type="match status" value="1"/>
</dbReference>
<dbReference type="PANTHER" id="PTHR42673">
    <property type="entry name" value="MALEYLACETOACETATE ISOMERASE"/>
    <property type="match status" value="1"/>
</dbReference>
<dbReference type="Pfam" id="PF13417">
    <property type="entry name" value="GST_N_3"/>
    <property type="match status" value="1"/>
</dbReference>
<dbReference type="GO" id="GO:0016034">
    <property type="term" value="F:maleylacetoacetate isomerase activity"/>
    <property type="evidence" value="ECO:0007669"/>
    <property type="project" value="TreeGrafter"/>
</dbReference>
<proteinExistence type="predicted"/>
<gene>
    <name evidence="2" type="ORF">CKY39_19840</name>
</gene>
<dbReference type="GO" id="GO:0004364">
    <property type="term" value="F:glutathione transferase activity"/>
    <property type="evidence" value="ECO:0007669"/>
    <property type="project" value="TreeGrafter"/>
</dbReference>